<accession>A0ABP8NEV3</accession>
<dbReference type="PANTHER" id="PTHR12215:SF10">
    <property type="entry name" value="L-AMINOADIPATE-SEMIALDEHYDE DEHYDROGENASE-PHOSPHOPANTETHEINYL TRANSFERASE"/>
    <property type="match status" value="1"/>
</dbReference>
<dbReference type="InterPro" id="IPR050559">
    <property type="entry name" value="P-Pant_transferase_sf"/>
</dbReference>
<dbReference type="Proteomes" id="UP001500840">
    <property type="component" value="Unassembled WGS sequence"/>
</dbReference>
<organism evidence="4 5">
    <name type="scientific">Novipirellula rosea</name>
    <dbReference type="NCBI Taxonomy" id="1031540"/>
    <lineage>
        <taxon>Bacteria</taxon>
        <taxon>Pseudomonadati</taxon>
        <taxon>Planctomycetota</taxon>
        <taxon>Planctomycetia</taxon>
        <taxon>Pirellulales</taxon>
        <taxon>Pirellulaceae</taxon>
        <taxon>Novipirellula</taxon>
    </lineage>
</organism>
<evidence type="ECO:0000313" key="4">
    <source>
        <dbReference type="EMBL" id="GAA4464682.1"/>
    </source>
</evidence>
<gene>
    <name evidence="4" type="ORF">GCM10023156_51360</name>
</gene>
<protein>
    <submittedName>
        <fullName evidence="4">4'-phosphopantetheinyl transferase superfamily protein</fullName>
    </submittedName>
</protein>
<proteinExistence type="inferred from homology"/>
<dbReference type="InterPro" id="IPR008278">
    <property type="entry name" value="4-PPantetheinyl_Trfase_dom"/>
</dbReference>
<comment type="similarity">
    <text evidence="1">Belongs to the P-Pant transferase superfamily. Gsp/Sfp/HetI/AcpT family.</text>
</comment>
<keyword evidence="2 4" id="KW-0808">Transferase</keyword>
<feature type="domain" description="4'-phosphopantetheinyl transferase" evidence="3">
    <location>
        <begin position="141"/>
        <end position="248"/>
    </location>
</feature>
<reference evidence="5" key="1">
    <citation type="journal article" date="2019" name="Int. J. Syst. Evol. Microbiol.">
        <title>The Global Catalogue of Microorganisms (GCM) 10K type strain sequencing project: providing services to taxonomists for standard genome sequencing and annotation.</title>
        <authorList>
            <consortium name="The Broad Institute Genomics Platform"/>
            <consortium name="The Broad Institute Genome Sequencing Center for Infectious Disease"/>
            <person name="Wu L."/>
            <person name="Ma J."/>
        </authorList>
    </citation>
    <scope>NUCLEOTIDE SEQUENCE [LARGE SCALE GENOMIC DNA]</scope>
    <source>
        <strain evidence="5">JCM 17759</strain>
    </source>
</reference>
<dbReference type="PANTHER" id="PTHR12215">
    <property type="entry name" value="PHOSPHOPANTETHEINE TRANSFERASE"/>
    <property type="match status" value="1"/>
</dbReference>
<evidence type="ECO:0000259" key="3">
    <source>
        <dbReference type="Pfam" id="PF01648"/>
    </source>
</evidence>
<evidence type="ECO:0000313" key="5">
    <source>
        <dbReference type="Proteomes" id="UP001500840"/>
    </source>
</evidence>
<evidence type="ECO:0000256" key="1">
    <source>
        <dbReference type="ARBA" id="ARBA00010990"/>
    </source>
</evidence>
<comment type="caution">
    <text evidence="4">The sequence shown here is derived from an EMBL/GenBank/DDBJ whole genome shotgun (WGS) entry which is preliminary data.</text>
</comment>
<dbReference type="GO" id="GO:0016740">
    <property type="term" value="F:transferase activity"/>
    <property type="evidence" value="ECO:0007669"/>
    <property type="project" value="UniProtKB-KW"/>
</dbReference>
<dbReference type="Pfam" id="PF01648">
    <property type="entry name" value="ACPS"/>
    <property type="match status" value="1"/>
</dbReference>
<keyword evidence="5" id="KW-1185">Reference proteome</keyword>
<name>A0ABP8NEV3_9BACT</name>
<dbReference type="EMBL" id="BAABGA010000072">
    <property type="protein sequence ID" value="GAA4464682.1"/>
    <property type="molecule type" value="Genomic_DNA"/>
</dbReference>
<dbReference type="InterPro" id="IPR037143">
    <property type="entry name" value="4-PPantetheinyl_Trfase_dom_sf"/>
</dbReference>
<sequence>MLPSSHSSARLTAMSSVRAPANCSNNEAVVRVWHATSSSAQPGPIETYCHQWLDESECERADRFRVMTSRNQHIVGRGMARHLLGQSAGSAKVSPKSIEFCCLQHGKPAVKSPAEISTPFNIAHTDGLVLCGIGHAKHQLLGVDVERLERRTDPELATRYFSTPEIEYVHSFSDATRRKLAFLKVWTLKEAFIKAIGTGLNTPLSDFAFENIDDDTPTIRMLNPELESEHQWKFFSFHPRESFIAAIAVATEESADHLSMHLNNFDEVVAANS</sequence>
<dbReference type="SUPFAM" id="SSF56214">
    <property type="entry name" value="4'-phosphopantetheinyl transferase"/>
    <property type="match status" value="2"/>
</dbReference>
<dbReference type="Gene3D" id="3.90.470.20">
    <property type="entry name" value="4'-phosphopantetheinyl transferase domain"/>
    <property type="match status" value="2"/>
</dbReference>
<evidence type="ECO:0000256" key="2">
    <source>
        <dbReference type="ARBA" id="ARBA00022679"/>
    </source>
</evidence>